<accession>A0A644SPX0</accession>
<proteinExistence type="predicted"/>
<keyword evidence="1" id="KW-0812">Transmembrane</keyword>
<protein>
    <submittedName>
        <fullName evidence="2">Uncharacterized protein</fullName>
    </submittedName>
</protein>
<organism evidence="2">
    <name type="scientific">bioreactor metagenome</name>
    <dbReference type="NCBI Taxonomy" id="1076179"/>
    <lineage>
        <taxon>unclassified sequences</taxon>
        <taxon>metagenomes</taxon>
        <taxon>ecological metagenomes</taxon>
    </lineage>
</organism>
<feature type="transmembrane region" description="Helical" evidence="1">
    <location>
        <begin position="289"/>
        <end position="311"/>
    </location>
</feature>
<name>A0A644SPX0_9ZZZZ</name>
<feature type="transmembrane region" description="Helical" evidence="1">
    <location>
        <begin position="105"/>
        <end position="126"/>
    </location>
</feature>
<feature type="transmembrane region" description="Helical" evidence="1">
    <location>
        <begin position="238"/>
        <end position="259"/>
    </location>
</feature>
<feature type="transmembrane region" description="Helical" evidence="1">
    <location>
        <begin position="317"/>
        <end position="334"/>
    </location>
</feature>
<feature type="transmembrane region" description="Helical" evidence="1">
    <location>
        <begin position="165"/>
        <end position="185"/>
    </location>
</feature>
<dbReference type="EMBL" id="VSSQ01000003">
    <property type="protein sequence ID" value="MPL56719.1"/>
    <property type="molecule type" value="Genomic_DNA"/>
</dbReference>
<dbReference type="AlphaFoldDB" id="A0A644SPX0"/>
<evidence type="ECO:0000313" key="2">
    <source>
        <dbReference type="EMBL" id="MPL56719.1"/>
    </source>
</evidence>
<keyword evidence="1" id="KW-1133">Transmembrane helix</keyword>
<comment type="caution">
    <text evidence="2">The sequence shown here is derived from an EMBL/GenBank/DDBJ whole genome shotgun (WGS) entry which is preliminary data.</text>
</comment>
<feature type="transmembrane region" description="Helical" evidence="1">
    <location>
        <begin position="197"/>
        <end position="218"/>
    </location>
</feature>
<feature type="transmembrane region" description="Helical" evidence="1">
    <location>
        <begin position="48"/>
        <end position="64"/>
    </location>
</feature>
<keyword evidence="1" id="KW-0472">Membrane</keyword>
<feature type="transmembrane region" description="Helical" evidence="1">
    <location>
        <begin position="21"/>
        <end position="42"/>
    </location>
</feature>
<feature type="transmembrane region" description="Helical" evidence="1">
    <location>
        <begin position="133"/>
        <end position="153"/>
    </location>
</feature>
<gene>
    <name evidence="2" type="ORF">SDC9_02208</name>
</gene>
<evidence type="ECO:0000256" key="1">
    <source>
        <dbReference type="SAM" id="Phobius"/>
    </source>
</evidence>
<feature type="transmembrane region" description="Helical" evidence="1">
    <location>
        <begin position="76"/>
        <end position="93"/>
    </location>
</feature>
<sequence>MAKRKTKEPKFWGESLGCWTNILAILAGPALILLFLVVKRIFESDKQLIPYSIIPIILGIIFELKRLKSSWKEIAGKLLFTLAISPLIAFLPGKNERNYSFDGHIQFFPFVFILVFLVVSIVYFIGKNEKEKLVPIISEGIVLLQSISIIYLITSLQYFEDIGPFKTLVLIVGLLFVLVSLFYAFTDYPHSKFSSILLSIWSSIITLIFAVNFIIRAFQNEISFDDTLDYNLITTLQYFLLGISSIYMLRNAYLIFGYLPSKGESSSDYKKRRKEISQIHFSRFSNYQVNVWSSVFCVVFIGSIFMANSYINIFSPYTLIWLVFTLFPYIMYYWEEYVIKPI</sequence>
<reference evidence="2" key="1">
    <citation type="submission" date="2019-08" db="EMBL/GenBank/DDBJ databases">
        <authorList>
            <person name="Kucharzyk K."/>
            <person name="Murdoch R.W."/>
            <person name="Higgins S."/>
            <person name="Loffler F."/>
        </authorList>
    </citation>
    <scope>NUCLEOTIDE SEQUENCE</scope>
</reference>